<dbReference type="GO" id="GO:0008233">
    <property type="term" value="F:peptidase activity"/>
    <property type="evidence" value="ECO:0007669"/>
    <property type="project" value="UniProtKB-KW"/>
</dbReference>
<evidence type="ECO:0000256" key="2">
    <source>
        <dbReference type="SAM" id="MobiDB-lite"/>
    </source>
</evidence>
<accession>A0ABW5E218</accession>
<evidence type="ECO:0000313" key="3">
    <source>
        <dbReference type="EMBL" id="MFD2275465.1"/>
    </source>
</evidence>
<reference evidence="4" key="1">
    <citation type="journal article" date="2019" name="Int. J. Syst. Evol. Microbiol.">
        <title>The Global Catalogue of Microorganisms (GCM) 10K type strain sequencing project: providing services to taxonomists for standard genome sequencing and annotation.</title>
        <authorList>
            <consortium name="The Broad Institute Genomics Platform"/>
            <consortium name="The Broad Institute Genome Sequencing Center for Infectious Disease"/>
            <person name="Wu L."/>
            <person name="Ma J."/>
        </authorList>
    </citation>
    <scope>NUCLEOTIDE SEQUENCE [LARGE SCALE GENOMIC DNA]</scope>
    <source>
        <strain evidence="4">JCM 16545</strain>
    </source>
</reference>
<comment type="caution">
    <text evidence="3">The sequence shown here is derived from an EMBL/GenBank/DDBJ whole genome shotgun (WGS) entry which is preliminary data.</text>
</comment>
<evidence type="ECO:0000256" key="1">
    <source>
        <dbReference type="SAM" id="Coils"/>
    </source>
</evidence>
<organism evidence="3 4">
    <name type="scientific">Rubritalea spongiae</name>
    <dbReference type="NCBI Taxonomy" id="430797"/>
    <lineage>
        <taxon>Bacteria</taxon>
        <taxon>Pseudomonadati</taxon>
        <taxon>Verrucomicrobiota</taxon>
        <taxon>Verrucomicrobiia</taxon>
        <taxon>Verrucomicrobiales</taxon>
        <taxon>Rubritaleaceae</taxon>
        <taxon>Rubritalea</taxon>
    </lineage>
</organism>
<feature type="region of interest" description="Disordered" evidence="2">
    <location>
        <begin position="248"/>
        <end position="319"/>
    </location>
</feature>
<evidence type="ECO:0000313" key="4">
    <source>
        <dbReference type="Proteomes" id="UP001597297"/>
    </source>
</evidence>
<sequence length="319" mass="35482">MRALILNRGGGELPEDNWYQIEVTGEHPAGAGRVQVIDAEAVGTIVAQFNRRAEGGWAGMLIDADHLSHDLDQKTEAYGWLQELRERNGQIEGRIEWTDIGEAAIRNKRYKFFSTEYDAQDLEVIEKGKVRPVCLSGLALTNRPNNKGGRPISNRDAEGDEFDDKSTNNDMKTLAEKLGLAPEATEDEILAKVGKLQARVSELENKEADAEAEEILNRHAKKFPAGQRENWKKQLLANREGTEELLAGLAEPEKKPDTTPIKNRVTSPEPVSDGGGKSDGVAEKEARQIRNRAQELKNQNPNRDYGECWDQAEGEISKS</sequence>
<dbReference type="InterPro" id="IPR012106">
    <property type="entry name" value="Phage_Mu_Gp1"/>
</dbReference>
<dbReference type="GO" id="GO:0006508">
    <property type="term" value="P:proteolysis"/>
    <property type="evidence" value="ECO:0007669"/>
    <property type="project" value="UniProtKB-KW"/>
</dbReference>
<keyword evidence="3" id="KW-0645">Protease</keyword>
<gene>
    <name evidence="3" type="ORF">ACFSQZ_03195</name>
</gene>
<proteinExistence type="predicted"/>
<feature type="compositionally biased region" description="Basic and acidic residues" evidence="2">
    <location>
        <begin position="280"/>
        <end position="295"/>
    </location>
</feature>
<dbReference type="RefSeq" id="WP_377092685.1">
    <property type="nucleotide sequence ID" value="NZ_JBHSJM010000001.1"/>
</dbReference>
<dbReference type="Proteomes" id="UP001597297">
    <property type="component" value="Unassembled WGS sequence"/>
</dbReference>
<keyword evidence="1" id="KW-0175">Coiled coil</keyword>
<keyword evidence="3" id="KW-0378">Hydrolase</keyword>
<feature type="region of interest" description="Disordered" evidence="2">
    <location>
        <begin position="140"/>
        <end position="168"/>
    </location>
</feature>
<dbReference type="EMBL" id="JBHUJC010000010">
    <property type="protein sequence ID" value="MFD2275465.1"/>
    <property type="molecule type" value="Genomic_DNA"/>
</dbReference>
<feature type="coiled-coil region" evidence="1">
    <location>
        <begin position="186"/>
        <end position="218"/>
    </location>
</feature>
<name>A0ABW5E218_9BACT</name>
<keyword evidence="4" id="KW-1185">Reference proteome</keyword>
<dbReference type="Pfam" id="PF10123">
    <property type="entry name" value="Mu-like_Pro"/>
    <property type="match status" value="1"/>
</dbReference>
<protein>
    <submittedName>
        <fullName evidence="3">Phage protease</fullName>
    </submittedName>
</protein>